<dbReference type="GO" id="GO:0008168">
    <property type="term" value="F:methyltransferase activity"/>
    <property type="evidence" value="ECO:0007669"/>
    <property type="project" value="UniProtKB-KW"/>
</dbReference>
<evidence type="ECO:0000256" key="3">
    <source>
        <dbReference type="ARBA" id="ARBA00022691"/>
    </source>
</evidence>
<dbReference type="SUPFAM" id="SSF53335">
    <property type="entry name" value="S-adenosyl-L-methionine-dependent methyltransferases"/>
    <property type="match status" value="1"/>
</dbReference>
<dbReference type="PANTHER" id="PTHR43464">
    <property type="entry name" value="METHYLTRANSFERASE"/>
    <property type="match status" value="1"/>
</dbReference>
<dbReference type="PANTHER" id="PTHR43464:SF19">
    <property type="entry name" value="UBIQUINONE BIOSYNTHESIS O-METHYLTRANSFERASE, MITOCHONDRIAL"/>
    <property type="match status" value="1"/>
</dbReference>
<keyword evidence="3" id="KW-0949">S-adenosyl-L-methionine</keyword>
<evidence type="ECO:0000313" key="6">
    <source>
        <dbReference type="Proteomes" id="UP000195913"/>
    </source>
</evidence>
<keyword evidence="6" id="KW-1185">Reference proteome</keyword>
<evidence type="ECO:0000256" key="2">
    <source>
        <dbReference type="ARBA" id="ARBA00022679"/>
    </source>
</evidence>
<evidence type="ECO:0000313" key="5">
    <source>
        <dbReference type="EMBL" id="SJM60784.1"/>
    </source>
</evidence>
<dbReference type="CDD" id="cd02440">
    <property type="entry name" value="AdoMet_MTases"/>
    <property type="match status" value="1"/>
</dbReference>
<dbReference type="InterPro" id="IPR029063">
    <property type="entry name" value="SAM-dependent_MTases_sf"/>
</dbReference>
<sequence>MDDAFFLSVINELPSSQVLDLGCGTGRLTRAAAADGHHVVGIDPDADALDAAQRKPDTENIRWVHGTSTRIPDGVLFDTAIMTSHMAQAISDEAA</sequence>
<name>A0A1R4FXX4_9MICC</name>
<keyword evidence="2 5" id="KW-0808">Transferase</keyword>
<organism evidence="5 6">
    <name type="scientific">Arthrobacter rhombi</name>
    <dbReference type="NCBI Taxonomy" id="71253"/>
    <lineage>
        <taxon>Bacteria</taxon>
        <taxon>Bacillati</taxon>
        <taxon>Actinomycetota</taxon>
        <taxon>Actinomycetes</taxon>
        <taxon>Micrococcales</taxon>
        <taxon>Micrococcaceae</taxon>
        <taxon>Arthrobacter</taxon>
    </lineage>
</organism>
<dbReference type="InterPro" id="IPR041698">
    <property type="entry name" value="Methyltransf_25"/>
</dbReference>
<evidence type="ECO:0000259" key="4">
    <source>
        <dbReference type="Pfam" id="PF13649"/>
    </source>
</evidence>
<keyword evidence="1 5" id="KW-0489">Methyltransferase</keyword>
<dbReference type="RefSeq" id="WP_245806641.1">
    <property type="nucleotide sequence ID" value="NZ_FUHW01000024.1"/>
</dbReference>
<dbReference type="Proteomes" id="UP000195913">
    <property type="component" value="Unassembled WGS sequence"/>
</dbReference>
<accession>A0A1R4FXX4</accession>
<dbReference type="AlphaFoldDB" id="A0A1R4FXX4"/>
<dbReference type="Gene3D" id="3.40.50.150">
    <property type="entry name" value="Vaccinia Virus protein VP39"/>
    <property type="match status" value="1"/>
</dbReference>
<feature type="domain" description="Methyltransferase" evidence="4">
    <location>
        <begin position="18"/>
        <end position="91"/>
    </location>
</feature>
<gene>
    <name evidence="5" type="ORF">FM101_06475</name>
</gene>
<reference evidence="5 6" key="1">
    <citation type="submission" date="2017-02" db="EMBL/GenBank/DDBJ databases">
        <authorList>
            <person name="Peterson S.W."/>
        </authorList>
    </citation>
    <scope>NUCLEOTIDE SEQUENCE [LARGE SCALE GENOMIC DNA]</scope>
    <source>
        <strain evidence="5 6">B Ar 00.02</strain>
    </source>
</reference>
<dbReference type="Pfam" id="PF13649">
    <property type="entry name" value="Methyltransf_25"/>
    <property type="match status" value="1"/>
</dbReference>
<evidence type="ECO:0000256" key="1">
    <source>
        <dbReference type="ARBA" id="ARBA00022603"/>
    </source>
</evidence>
<dbReference type="EMBL" id="FUHW01000024">
    <property type="protein sequence ID" value="SJM60784.1"/>
    <property type="molecule type" value="Genomic_DNA"/>
</dbReference>
<proteinExistence type="predicted"/>
<dbReference type="GO" id="GO:0032259">
    <property type="term" value="P:methylation"/>
    <property type="evidence" value="ECO:0007669"/>
    <property type="project" value="UniProtKB-KW"/>
</dbReference>
<protein>
    <submittedName>
        <fullName evidence="5">Putative methyltransferase</fullName>
    </submittedName>
</protein>